<protein>
    <submittedName>
        <fullName evidence="1">Uncharacterized protein</fullName>
    </submittedName>
</protein>
<comment type="caution">
    <text evidence="1">The sequence shown here is derived from an EMBL/GenBank/DDBJ whole genome shotgun (WGS) entry which is preliminary data.</text>
</comment>
<accession>A0ABQ0I539</accession>
<dbReference type="Proteomes" id="UP000008372">
    <property type="component" value="Unassembled WGS sequence"/>
</dbReference>
<evidence type="ECO:0000313" key="1">
    <source>
        <dbReference type="EMBL" id="GAC04434.1"/>
    </source>
</evidence>
<reference evidence="1 2" key="1">
    <citation type="journal article" date="2014" name="Environ. Microbiol.">
        <title>Comparative genomics of the marine bacterial genus Glaciecola reveals the high degree of genomic diversity and genomic characteristic for cold adaptation.</title>
        <authorList>
            <person name="Qin Q.L."/>
            <person name="Xie B.B."/>
            <person name="Yu Y."/>
            <person name="Shu Y.L."/>
            <person name="Rong J.C."/>
            <person name="Zhang Y.J."/>
            <person name="Zhao D.L."/>
            <person name="Chen X.L."/>
            <person name="Zhang X.Y."/>
            <person name="Chen B."/>
            <person name="Zhou B.C."/>
            <person name="Zhang Y.Z."/>
        </authorList>
    </citation>
    <scope>NUCLEOTIDE SEQUENCE [LARGE SCALE GENOMIC DNA]</scope>
    <source>
        <strain evidence="1 2">NO2</strain>
    </source>
</reference>
<gene>
    <name evidence="1" type="ORF">GAGA_1578</name>
</gene>
<organism evidence="1 2">
    <name type="scientific">Paraglaciecola agarilytica NO2</name>
    <dbReference type="NCBI Taxonomy" id="1125747"/>
    <lineage>
        <taxon>Bacteria</taxon>
        <taxon>Pseudomonadati</taxon>
        <taxon>Pseudomonadota</taxon>
        <taxon>Gammaproteobacteria</taxon>
        <taxon>Alteromonadales</taxon>
        <taxon>Alteromonadaceae</taxon>
        <taxon>Paraglaciecola</taxon>
    </lineage>
</organism>
<evidence type="ECO:0000313" key="2">
    <source>
        <dbReference type="Proteomes" id="UP000008372"/>
    </source>
</evidence>
<dbReference type="EMBL" id="BAEK01000027">
    <property type="protein sequence ID" value="GAC04434.1"/>
    <property type="molecule type" value="Genomic_DNA"/>
</dbReference>
<proteinExistence type="predicted"/>
<keyword evidence="2" id="KW-1185">Reference proteome</keyword>
<sequence>MLAVTTAADGRSAPMTGELLIKKSKIIVDNFEAIKFACRVKVKFSVGI</sequence>
<name>A0ABQ0I539_9ALTE</name>